<dbReference type="PANTHER" id="PTHR12820">
    <property type="entry name" value="VACUOLAR SORTING PROTEIN 53"/>
    <property type="match status" value="1"/>
</dbReference>
<comment type="caution">
    <text evidence="1">The sequence shown here is derived from an EMBL/GenBank/DDBJ whole genome shotgun (WGS) entry which is preliminary data.</text>
</comment>
<proteinExistence type="predicted"/>
<accession>A0AAV0ULR5</accession>
<dbReference type="GO" id="GO:0005829">
    <property type="term" value="C:cytosol"/>
    <property type="evidence" value="ECO:0007669"/>
    <property type="project" value="GOC"/>
</dbReference>
<dbReference type="InterPro" id="IPR039766">
    <property type="entry name" value="Vps53"/>
</dbReference>
<gene>
    <name evidence="1" type="ORF">PDE001_LOCUS6742</name>
</gene>
<dbReference type="AlphaFoldDB" id="A0AAV0ULR5"/>
<evidence type="ECO:0000313" key="1">
    <source>
        <dbReference type="EMBL" id="CAI5737897.1"/>
    </source>
</evidence>
<name>A0AAV0ULR5_9STRA</name>
<protein>
    <submittedName>
        <fullName evidence="1">Uncharacterized protein</fullName>
    </submittedName>
</protein>
<evidence type="ECO:0000313" key="2">
    <source>
        <dbReference type="Proteomes" id="UP001162029"/>
    </source>
</evidence>
<reference evidence="1" key="1">
    <citation type="submission" date="2022-12" db="EMBL/GenBank/DDBJ databases">
        <authorList>
            <person name="Webb A."/>
        </authorList>
    </citation>
    <scope>NUCLEOTIDE SEQUENCE</scope>
    <source>
        <strain evidence="1">Pd1</strain>
    </source>
</reference>
<dbReference type="Proteomes" id="UP001162029">
    <property type="component" value="Unassembled WGS sequence"/>
</dbReference>
<sequence length="108" mass="12018">MNEIAKVESVLKLIGTPNEMLVGSFKIMWPDGTAEDFQSIMSMKGLKKSEQTGYLETLGMQRKPAGKIAEMEGKMSDMTENWRKNMQNLAKVPFAFTAGMNSNAQHQG</sequence>
<dbReference type="GO" id="GO:0042147">
    <property type="term" value="P:retrograde transport, endosome to Golgi"/>
    <property type="evidence" value="ECO:0007669"/>
    <property type="project" value="InterPro"/>
</dbReference>
<dbReference type="PANTHER" id="PTHR12820:SF0">
    <property type="entry name" value="VACUOLAR PROTEIN SORTING-ASSOCIATED PROTEIN 53 HOMOLOG"/>
    <property type="match status" value="1"/>
</dbReference>
<keyword evidence="2" id="KW-1185">Reference proteome</keyword>
<dbReference type="GO" id="GO:0000938">
    <property type="term" value="C:GARP complex"/>
    <property type="evidence" value="ECO:0007669"/>
    <property type="project" value="InterPro"/>
</dbReference>
<organism evidence="1 2">
    <name type="scientific">Peronospora destructor</name>
    <dbReference type="NCBI Taxonomy" id="86335"/>
    <lineage>
        <taxon>Eukaryota</taxon>
        <taxon>Sar</taxon>
        <taxon>Stramenopiles</taxon>
        <taxon>Oomycota</taxon>
        <taxon>Peronosporomycetes</taxon>
        <taxon>Peronosporales</taxon>
        <taxon>Peronosporaceae</taxon>
        <taxon>Peronospora</taxon>
    </lineage>
</organism>
<dbReference type="EMBL" id="CANTFM010001295">
    <property type="protein sequence ID" value="CAI5737897.1"/>
    <property type="molecule type" value="Genomic_DNA"/>
</dbReference>